<evidence type="ECO:0000256" key="3">
    <source>
        <dbReference type="ARBA" id="ARBA00023163"/>
    </source>
</evidence>
<evidence type="ECO:0000256" key="1">
    <source>
        <dbReference type="ARBA" id="ARBA00023015"/>
    </source>
</evidence>
<dbReference type="SUPFAM" id="SSF46689">
    <property type="entry name" value="Homeodomain-like"/>
    <property type="match status" value="2"/>
</dbReference>
<dbReference type="SMART" id="SM00342">
    <property type="entry name" value="HTH_ARAC"/>
    <property type="match status" value="1"/>
</dbReference>
<keyword evidence="6" id="KW-1185">Reference proteome</keyword>
<dbReference type="AlphaFoldDB" id="A0A6I4W2A1"/>
<comment type="caution">
    <text evidence="5">The sequence shown here is derived from an EMBL/GenBank/DDBJ whole genome shotgun (WGS) entry which is preliminary data.</text>
</comment>
<sequence>MLENRQKNKSLRYRTGIEKLIYAQLSFQRQNNFFHSDSHEKRIMNAIKDGNINDLISYLKHPSIEGVGTLSKSSALRNKKNLAICGVTLATRAAIEGGVQLEQAYTMSDLYIQHVESLSEVVEIDQFLTAVFIEFAHHVHFQKQNKYSKVVTSCQTYIAQHLYAKCSISNIAKMNRLNPIYLCQLFKNEVGISLREYIQQQKIEEAKRLLISTSYSLTDICTYLHFTDQSYFTKVFKKFVGITPKQYRNTY</sequence>
<dbReference type="RefSeq" id="WP_160801789.1">
    <property type="nucleotide sequence ID" value="NZ_WUUL01000007.1"/>
</dbReference>
<evidence type="ECO:0000256" key="2">
    <source>
        <dbReference type="ARBA" id="ARBA00023125"/>
    </source>
</evidence>
<dbReference type="InterPro" id="IPR018060">
    <property type="entry name" value="HTH_AraC"/>
</dbReference>
<dbReference type="PRINTS" id="PR00032">
    <property type="entry name" value="HTHARAC"/>
</dbReference>
<accession>A0A6I4W2A1</accession>
<dbReference type="Pfam" id="PF12833">
    <property type="entry name" value="HTH_18"/>
    <property type="match status" value="1"/>
</dbReference>
<dbReference type="InterPro" id="IPR020449">
    <property type="entry name" value="Tscrpt_reg_AraC-type_HTH"/>
</dbReference>
<evidence type="ECO:0000259" key="4">
    <source>
        <dbReference type="PROSITE" id="PS01124"/>
    </source>
</evidence>
<dbReference type="GO" id="GO:0043565">
    <property type="term" value="F:sequence-specific DNA binding"/>
    <property type="evidence" value="ECO:0007669"/>
    <property type="project" value="InterPro"/>
</dbReference>
<evidence type="ECO:0000313" key="6">
    <source>
        <dbReference type="Proteomes" id="UP000430692"/>
    </source>
</evidence>
<keyword evidence="1" id="KW-0805">Transcription regulation</keyword>
<gene>
    <name evidence="5" type="ORF">GSM42_12055</name>
</gene>
<feature type="domain" description="HTH araC/xylS-type" evidence="4">
    <location>
        <begin position="152"/>
        <end position="250"/>
    </location>
</feature>
<dbReference type="PANTHER" id="PTHR43280">
    <property type="entry name" value="ARAC-FAMILY TRANSCRIPTIONAL REGULATOR"/>
    <property type="match status" value="1"/>
</dbReference>
<dbReference type="Proteomes" id="UP000430692">
    <property type="component" value="Unassembled WGS sequence"/>
</dbReference>
<name>A0A6I4W2A1_9BACL</name>
<keyword evidence="3" id="KW-0804">Transcription</keyword>
<proteinExistence type="predicted"/>
<dbReference type="PANTHER" id="PTHR43280:SF34">
    <property type="entry name" value="ARAC-FAMILY TRANSCRIPTIONAL REGULATOR"/>
    <property type="match status" value="1"/>
</dbReference>
<dbReference type="GO" id="GO:0003700">
    <property type="term" value="F:DNA-binding transcription factor activity"/>
    <property type="evidence" value="ECO:0007669"/>
    <property type="project" value="InterPro"/>
</dbReference>
<keyword evidence="2" id="KW-0238">DNA-binding</keyword>
<dbReference type="EMBL" id="WUUL01000007">
    <property type="protein sequence ID" value="MXQ54432.1"/>
    <property type="molecule type" value="Genomic_DNA"/>
</dbReference>
<dbReference type="Gene3D" id="1.10.10.60">
    <property type="entry name" value="Homeodomain-like"/>
    <property type="match status" value="2"/>
</dbReference>
<evidence type="ECO:0000313" key="5">
    <source>
        <dbReference type="EMBL" id="MXQ54432.1"/>
    </source>
</evidence>
<organism evidence="5 6">
    <name type="scientific">Shimazuella alba</name>
    <dbReference type="NCBI Taxonomy" id="2690964"/>
    <lineage>
        <taxon>Bacteria</taxon>
        <taxon>Bacillati</taxon>
        <taxon>Bacillota</taxon>
        <taxon>Bacilli</taxon>
        <taxon>Bacillales</taxon>
        <taxon>Thermoactinomycetaceae</taxon>
        <taxon>Shimazuella</taxon>
    </lineage>
</organism>
<protein>
    <submittedName>
        <fullName evidence="5">Helix-turn-helix domain-containing protein</fullName>
    </submittedName>
</protein>
<dbReference type="InterPro" id="IPR009057">
    <property type="entry name" value="Homeodomain-like_sf"/>
</dbReference>
<reference evidence="5 6" key="1">
    <citation type="submission" date="2019-12" db="EMBL/GenBank/DDBJ databases">
        <title>Whole-genome analyses of novel actinobacteria.</title>
        <authorList>
            <person name="Sahin N."/>
            <person name="Saygin H."/>
        </authorList>
    </citation>
    <scope>NUCLEOTIDE SEQUENCE [LARGE SCALE GENOMIC DNA]</scope>
    <source>
        <strain evidence="5 6">KC615</strain>
    </source>
</reference>
<dbReference type="PROSITE" id="PS01124">
    <property type="entry name" value="HTH_ARAC_FAMILY_2"/>
    <property type="match status" value="1"/>
</dbReference>